<feature type="repeat" description="NHL" evidence="2">
    <location>
        <begin position="185"/>
        <end position="228"/>
    </location>
</feature>
<dbReference type="PANTHER" id="PTHR24104:SF25">
    <property type="entry name" value="PROTEIN LIN-41"/>
    <property type="match status" value="1"/>
</dbReference>
<dbReference type="GO" id="GO:0008270">
    <property type="term" value="F:zinc ion binding"/>
    <property type="evidence" value="ECO:0007669"/>
    <property type="project" value="UniProtKB-KW"/>
</dbReference>
<feature type="repeat" description="NHL" evidence="2">
    <location>
        <begin position="138"/>
        <end position="181"/>
    </location>
</feature>
<gene>
    <name evidence="3" type="ORF">CVV64_03750</name>
</gene>
<reference evidence="3 4" key="1">
    <citation type="journal article" date="2017" name="ISME J.">
        <title>Potential for microbial H2 and metal transformations associated with novel bacteria and archaea in deep terrestrial subsurface sediments.</title>
        <authorList>
            <person name="Hernsdorf A.W."/>
            <person name="Amano Y."/>
            <person name="Miyakawa K."/>
            <person name="Ise K."/>
            <person name="Suzuki Y."/>
            <person name="Anantharaman K."/>
            <person name="Probst A."/>
            <person name="Burstein D."/>
            <person name="Thomas B.C."/>
            <person name="Banfield J.F."/>
        </authorList>
    </citation>
    <scope>NUCLEOTIDE SEQUENCE [LARGE SCALE GENOMIC DNA]</scope>
    <source>
        <strain evidence="3">HGW-Wallbacteria-1</strain>
    </source>
</reference>
<dbReference type="InterPro" id="IPR011042">
    <property type="entry name" value="6-blade_b-propeller_TolB-like"/>
</dbReference>
<sequence length="322" mass="35696">MALNLKSSKAMLRTALHIAQRCLLLTLVLASVLFTGCSPSSDYICTVVFGGEGSNDGNLKQPLDVATDREGRIFIADTANNRIQVFTPDGNLSFKFGKMGQGKGYFRSPCGIYVDDKSNIWVADTLNNRIQKFDPKGRHVSTIEPSRDSSLHNPKDVAVNSKGQIFVVDSYNNRICKFDPIGQYVSSFGTEGKEPGQFRKPDGIYIDRNDKFYIVDTRNMRVQVLDADENFLFEIKEKGKYGMLLGPSKVTVDNEGNIYIVDCGQIPLVKYSSTGQFLTRIGELGKGQKGKMTLPAGVSVLNDSRLAVVDRFLCTVQLFEKK</sequence>
<dbReference type="GO" id="GO:0000209">
    <property type="term" value="P:protein polyubiquitination"/>
    <property type="evidence" value="ECO:0007669"/>
    <property type="project" value="TreeGrafter"/>
</dbReference>
<proteinExistence type="predicted"/>
<dbReference type="InterPro" id="IPR050952">
    <property type="entry name" value="TRIM-NHL_E3_ligases"/>
</dbReference>
<dbReference type="Pfam" id="PF17170">
    <property type="entry name" value="DUF5128"/>
    <property type="match status" value="1"/>
</dbReference>
<evidence type="ECO:0000313" key="3">
    <source>
        <dbReference type="EMBL" id="PKK91788.1"/>
    </source>
</evidence>
<dbReference type="PROSITE" id="PS51125">
    <property type="entry name" value="NHL"/>
    <property type="match status" value="4"/>
</dbReference>
<dbReference type="Proteomes" id="UP000233256">
    <property type="component" value="Unassembled WGS sequence"/>
</dbReference>
<evidence type="ECO:0000256" key="2">
    <source>
        <dbReference type="PROSITE-ProRule" id="PRU00504"/>
    </source>
</evidence>
<dbReference type="AlphaFoldDB" id="A0A2N1PTY1"/>
<dbReference type="GO" id="GO:0061630">
    <property type="term" value="F:ubiquitin protein ligase activity"/>
    <property type="evidence" value="ECO:0007669"/>
    <property type="project" value="TreeGrafter"/>
</dbReference>
<evidence type="ECO:0000256" key="1">
    <source>
        <dbReference type="ARBA" id="ARBA00022737"/>
    </source>
</evidence>
<evidence type="ECO:0008006" key="5">
    <source>
        <dbReference type="Google" id="ProtNLM"/>
    </source>
</evidence>
<dbReference type="CDD" id="cd05819">
    <property type="entry name" value="NHL"/>
    <property type="match status" value="1"/>
</dbReference>
<dbReference type="GO" id="GO:0043161">
    <property type="term" value="P:proteasome-mediated ubiquitin-dependent protein catabolic process"/>
    <property type="evidence" value="ECO:0007669"/>
    <property type="project" value="TreeGrafter"/>
</dbReference>
<evidence type="ECO:0000313" key="4">
    <source>
        <dbReference type="Proteomes" id="UP000233256"/>
    </source>
</evidence>
<accession>A0A2N1PTY1</accession>
<keyword evidence="1" id="KW-0677">Repeat</keyword>
<dbReference type="Gene3D" id="2.120.10.30">
    <property type="entry name" value="TolB, C-terminal domain"/>
    <property type="match status" value="2"/>
</dbReference>
<dbReference type="SUPFAM" id="SSF63829">
    <property type="entry name" value="Calcium-dependent phosphotriesterase"/>
    <property type="match status" value="1"/>
</dbReference>
<feature type="repeat" description="NHL" evidence="2">
    <location>
        <begin position="48"/>
        <end position="89"/>
    </location>
</feature>
<dbReference type="EMBL" id="PGXC01000002">
    <property type="protein sequence ID" value="PKK91788.1"/>
    <property type="molecule type" value="Genomic_DNA"/>
</dbReference>
<protein>
    <recommendedName>
        <fullName evidence="5">6-bladed beta-propeller</fullName>
    </recommendedName>
</protein>
<comment type="caution">
    <text evidence="3">The sequence shown here is derived from an EMBL/GenBank/DDBJ whole genome shotgun (WGS) entry which is preliminary data.</text>
</comment>
<dbReference type="Pfam" id="PF01436">
    <property type="entry name" value="NHL"/>
    <property type="match status" value="2"/>
</dbReference>
<feature type="repeat" description="NHL" evidence="2">
    <location>
        <begin position="93"/>
        <end position="136"/>
    </location>
</feature>
<name>A0A2N1PTY1_9BACT</name>
<organism evidence="3 4">
    <name type="scientific">Candidatus Wallbacteria bacterium HGW-Wallbacteria-1</name>
    <dbReference type="NCBI Taxonomy" id="2013854"/>
    <lineage>
        <taxon>Bacteria</taxon>
        <taxon>Candidatus Walliibacteriota</taxon>
    </lineage>
</organism>
<dbReference type="PANTHER" id="PTHR24104">
    <property type="entry name" value="E3 UBIQUITIN-PROTEIN LIGASE NHLRC1-RELATED"/>
    <property type="match status" value="1"/>
</dbReference>
<dbReference type="InterPro" id="IPR001258">
    <property type="entry name" value="NHL_repeat"/>
</dbReference>